<dbReference type="InterPro" id="IPR029058">
    <property type="entry name" value="AB_hydrolase_fold"/>
</dbReference>
<dbReference type="InParanoid" id="A0A5J5F4H4"/>
<feature type="region of interest" description="Disordered" evidence="2">
    <location>
        <begin position="496"/>
        <end position="584"/>
    </location>
</feature>
<keyword evidence="5" id="KW-1185">Reference proteome</keyword>
<feature type="compositionally biased region" description="Polar residues" evidence="2">
    <location>
        <begin position="57"/>
        <end position="67"/>
    </location>
</feature>
<name>A0A5J5F4H4_9PEZI</name>
<dbReference type="Gene3D" id="3.40.50.1820">
    <property type="entry name" value="alpha/beta hydrolase"/>
    <property type="match status" value="1"/>
</dbReference>
<proteinExistence type="inferred from homology"/>
<dbReference type="Pfam" id="PF05057">
    <property type="entry name" value="DUF676"/>
    <property type="match status" value="1"/>
</dbReference>
<dbReference type="SUPFAM" id="SSF53474">
    <property type="entry name" value="alpha/beta-Hydrolases"/>
    <property type="match status" value="1"/>
</dbReference>
<evidence type="ECO:0000313" key="4">
    <source>
        <dbReference type="EMBL" id="KAA8911302.1"/>
    </source>
</evidence>
<accession>A0A5J5F4H4</accession>
<feature type="compositionally biased region" description="Low complexity" evidence="2">
    <location>
        <begin position="367"/>
        <end position="378"/>
    </location>
</feature>
<dbReference type="EMBL" id="VXIS01000037">
    <property type="protein sequence ID" value="KAA8911302.1"/>
    <property type="molecule type" value="Genomic_DNA"/>
</dbReference>
<dbReference type="InterPro" id="IPR007751">
    <property type="entry name" value="DUF676_lipase-like"/>
</dbReference>
<comment type="similarity">
    <text evidence="1">Belongs to the putative lipase ROG1 family.</text>
</comment>
<evidence type="ECO:0000313" key="5">
    <source>
        <dbReference type="Proteomes" id="UP000326924"/>
    </source>
</evidence>
<feature type="region of interest" description="Disordered" evidence="2">
    <location>
        <begin position="361"/>
        <end position="388"/>
    </location>
</feature>
<dbReference type="PANTHER" id="PTHR47842:SF3">
    <property type="entry name" value="DUF676 DOMAIN-CONTAINING PROTEIN"/>
    <property type="match status" value="1"/>
</dbReference>
<dbReference type="OrthoDB" id="3248508at2759"/>
<protein>
    <recommendedName>
        <fullName evidence="3">DUF676 domain-containing protein</fullName>
    </recommendedName>
</protein>
<organism evidence="4 5">
    <name type="scientific">Sphaerosporella brunnea</name>
    <dbReference type="NCBI Taxonomy" id="1250544"/>
    <lineage>
        <taxon>Eukaryota</taxon>
        <taxon>Fungi</taxon>
        <taxon>Dikarya</taxon>
        <taxon>Ascomycota</taxon>
        <taxon>Pezizomycotina</taxon>
        <taxon>Pezizomycetes</taxon>
        <taxon>Pezizales</taxon>
        <taxon>Pyronemataceae</taxon>
        <taxon>Sphaerosporella</taxon>
    </lineage>
</organism>
<comment type="caution">
    <text evidence="4">The sequence shown here is derived from an EMBL/GenBank/DDBJ whole genome shotgun (WGS) entry which is preliminary data.</text>
</comment>
<reference evidence="4 5" key="1">
    <citation type="submission" date="2019-09" db="EMBL/GenBank/DDBJ databases">
        <title>Draft genome of the ectomycorrhizal ascomycete Sphaerosporella brunnea.</title>
        <authorList>
            <consortium name="DOE Joint Genome Institute"/>
            <person name="Benucci G.M."/>
            <person name="Marozzi G."/>
            <person name="Antonielli L."/>
            <person name="Sanchez S."/>
            <person name="Marco P."/>
            <person name="Wang X."/>
            <person name="Falini L.B."/>
            <person name="Barry K."/>
            <person name="Haridas S."/>
            <person name="Lipzen A."/>
            <person name="Labutti K."/>
            <person name="Grigoriev I.V."/>
            <person name="Murat C."/>
            <person name="Martin F."/>
            <person name="Albertini E."/>
            <person name="Donnini D."/>
            <person name="Bonito G."/>
        </authorList>
    </citation>
    <scope>NUCLEOTIDE SEQUENCE [LARGE SCALE GENOMIC DNA]</scope>
    <source>
        <strain evidence="4 5">Sb_GMNB300</strain>
    </source>
</reference>
<dbReference type="AlphaFoldDB" id="A0A5J5F4H4"/>
<feature type="region of interest" description="Disordered" evidence="2">
    <location>
        <begin position="1"/>
        <end position="67"/>
    </location>
</feature>
<evidence type="ECO:0000256" key="2">
    <source>
        <dbReference type="SAM" id="MobiDB-lite"/>
    </source>
</evidence>
<feature type="compositionally biased region" description="Basic residues" evidence="2">
    <location>
        <begin position="574"/>
        <end position="583"/>
    </location>
</feature>
<gene>
    <name evidence="4" type="ORF">FN846DRAFT_936256</name>
</gene>
<sequence>MTMDEKDVPPPYSPYSVDTSIPSQPPPLPPRNVSAFSASSLSPDPSISTTFLRDPRTSSQASLLPTESASASGRRTLLLVYIHGFNGNETSFQSFPAHLHNLLTVTLRSGDDYVVHTKVYPKFKTRHAINIATLDFSKWLSAFESETTDIVLLGHSMGGILGAEVILLPSFYDPGKRRHPEILGMIAFDTPFLGMHPGIITSGIASLFRPAPSPPPVEESPGEEQLDPFFAQRPDRNFTIVPSKKPANPWESTLHFIAKHHENLTQATGKYLMSHLEFGACLADPVGLKKRYDQIRALENGGPQGRVRFANYYTISYGREKGVVVKPPIPPEIEDGSEGFGVEAGLETAITHLAVVGAGGSVRTHSRTSSASGSSTRSMQECVPEPMTPDDSPLLLLPDAVTDDSGPEVTADIPCPAVEIVPSTPISPIKDVEASFPPMSPPPVEPTLQEIPDSVDKHLRKALERENKRLKAEYERQMKEYGKLVKDREKAISKVYQDREKERKKKEKDEEKGRAEQEKVRLDQQKAELGRQKQQAEDLQKRLRKEQEDVDKRERDIQKLREKELQKAGEEKAKAHKQPRQRKFCIVPSQPDYTWTPVEMKGVDEVGAHCGLFFVGEVYAKLVGDVADRIERWVDDERTRRVIEESMGKMD</sequence>
<evidence type="ECO:0000259" key="3">
    <source>
        <dbReference type="Pfam" id="PF05057"/>
    </source>
</evidence>
<feature type="compositionally biased region" description="Basic and acidic residues" evidence="2">
    <location>
        <begin position="496"/>
        <end position="573"/>
    </location>
</feature>
<dbReference type="PANTHER" id="PTHR47842">
    <property type="entry name" value="EXPRESSED PROTEIN"/>
    <property type="match status" value="1"/>
</dbReference>
<dbReference type="Proteomes" id="UP000326924">
    <property type="component" value="Unassembled WGS sequence"/>
</dbReference>
<feature type="compositionally biased region" description="Low complexity" evidence="2">
    <location>
        <begin position="34"/>
        <end position="48"/>
    </location>
</feature>
<feature type="domain" description="DUF676" evidence="3">
    <location>
        <begin position="78"/>
        <end position="195"/>
    </location>
</feature>
<evidence type="ECO:0000256" key="1">
    <source>
        <dbReference type="ARBA" id="ARBA00007920"/>
    </source>
</evidence>